<reference evidence="2 3" key="1">
    <citation type="submission" date="2021-10" db="EMBL/GenBank/DDBJ databases">
        <authorList>
            <person name="Criscuolo A."/>
        </authorList>
    </citation>
    <scope>NUCLEOTIDE SEQUENCE [LARGE SCALE GENOMIC DNA]</scope>
    <source>
        <strain evidence="3">CIP 111899</strain>
    </source>
</reference>
<dbReference type="PROSITE" id="PS51186">
    <property type="entry name" value="GNAT"/>
    <property type="match status" value="1"/>
</dbReference>
<sequence length="135" mass="15518">MEGTIHYTLEPPEDFTQLLTLYESLGWNSLKLTVNDLEQMCNQSWYAIYTFDEQKLVGTGRIISDGVITGIICGVGVLPSYQSKGIGKEMLNRMIEHCEQNRVIPQLLCAESLESYYEFFEFKKFSVGMTRNINR</sequence>
<comment type="caution">
    <text evidence="2">The sequence shown here is derived from an EMBL/GenBank/DDBJ whole genome shotgun (WGS) entry which is preliminary data.</text>
</comment>
<organism evidence="2 3">
    <name type="scientific">Bacillus rhizoplanae</name>
    <dbReference type="NCBI Taxonomy" id="2880966"/>
    <lineage>
        <taxon>Bacteria</taxon>
        <taxon>Bacillati</taxon>
        <taxon>Bacillota</taxon>
        <taxon>Bacilli</taxon>
        <taxon>Bacillales</taxon>
        <taxon>Bacillaceae</taxon>
        <taxon>Bacillus</taxon>
    </lineage>
</organism>
<accession>A0ABM8YBN3</accession>
<proteinExistence type="predicted"/>
<dbReference type="PANTHER" id="PTHR43233:SF1">
    <property type="entry name" value="FAMILY N-ACETYLTRANSFERASE, PUTATIVE (AFU_ORTHOLOGUE AFUA_6G03350)-RELATED"/>
    <property type="match status" value="1"/>
</dbReference>
<dbReference type="Proteomes" id="UP000789423">
    <property type="component" value="Unassembled WGS sequence"/>
</dbReference>
<dbReference type="InterPro" id="IPR053144">
    <property type="entry name" value="Acetyltransferase_Butenolide"/>
</dbReference>
<keyword evidence="3" id="KW-1185">Reference proteome</keyword>
<dbReference type="CDD" id="cd04301">
    <property type="entry name" value="NAT_SF"/>
    <property type="match status" value="1"/>
</dbReference>
<dbReference type="Gene3D" id="3.40.630.30">
    <property type="match status" value="1"/>
</dbReference>
<dbReference type="InterPro" id="IPR016181">
    <property type="entry name" value="Acyl_CoA_acyltransferase"/>
</dbReference>
<dbReference type="EMBL" id="CAKJTI010000010">
    <property type="protein sequence ID" value="CAG9613130.1"/>
    <property type="molecule type" value="Genomic_DNA"/>
</dbReference>
<evidence type="ECO:0000313" key="2">
    <source>
        <dbReference type="EMBL" id="CAG9613130.1"/>
    </source>
</evidence>
<feature type="domain" description="N-acetyltransferase" evidence="1">
    <location>
        <begin position="5"/>
        <end position="135"/>
    </location>
</feature>
<dbReference type="InterPro" id="IPR000182">
    <property type="entry name" value="GNAT_dom"/>
</dbReference>
<gene>
    <name evidence="2" type="ORF">BACCIP111899_02325</name>
</gene>
<protein>
    <recommendedName>
        <fullName evidence="1">N-acetyltransferase domain-containing protein</fullName>
    </recommendedName>
</protein>
<name>A0ABM8YBN3_9BACI</name>
<dbReference type="Pfam" id="PF00583">
    <property type="entry name" value="Acetyltransf_1"/>
    <property type="match status" value="1"/>
</dbReference>
<dbReference type="SUPFAM" id="SSF55729">
    <property type="entry name" value="Acyl-CoA N-acyltransferases (Nat)"/>
    <property type="match status" value="1"/>
</dbReference>
<dbReference type="PANTHER" id="PTHR43233">
    <property type="entry name" value="FAMILY N-ACETYLTRANSFERASE, PUTATIVE (AFU_ORTHOLOGUE AFUA_6G03350)-RELATED"/>
    <property type="match status" value="1"/>
</dbReference>
<evidence type="ECO:0000259" key="1">
    <source>
        <dbReference type="PROSITE" id="PS51186"/>
    </source>
</evidence>
<evidence type="ECO:0000313" key="3">
    <source>
        <dbReference type="Proteomes" id="UP000789423"/>
    </source>
</evidence>
<dbReference type="RefSeq" id="WP_230575230.1">
    <property type="nucleotide sequence ID" value="NZ_CAKJTI010000010.1"/>
</dbReference>